<evidence type="ECO:0000313" key="1">
    <source>
        <dbReference type="EMBL" id="AQQ67045.1"/>
    </source>
</evidence>
<dbReference type="EMBL" id="CP019650">
    <property type="protein sequence ID" value="AQQ67045.1"/>
    <property type="molecule type" value="Genomic_DNA"/>
</dbReference>
<name>A0A1Q2M2U1_9GAMM</name>
<evidence type="ECO:0000313" key="2">
    <source>
        <dbReference type="Proteomes" id="UP000188219"/>
    </source>
</evidence>
<accession>A0A1Q2M2U1</accession>
<dbReference type="AlphaFoldDB" id="A0A1Q2M2U1"/>
<dbReference type="KEGG" id="maga:Mag101_04855"/>
<organism evidence="1 2">
    <name type="scientific">Microbulbifer agarilyticus</name>
    <dbReference type="NCBI Taxonomy" id="260552"/>
    <lineage>
        <taxon>Bacteria</taxon>
        <taxon>Pseudomonadati</taxon>
        <taxon>Pseudomonadota</taxon>
        <taxon>Gammaproteobacteria</taxon>
        <taxon>Cellvibrionales</taxon>
        <taxon>Microbulbiferaceae</taxon>
        <taxon>Microbulbifer</taxon>
    </lineage>
</organism>
<protein>
    <submittedName>
        <fullName evidence="1">Uncharacterized protein</fullName>
    </submittedName>
</protein>
<dbReference type="Proteomes" id="UP000188219">
    <property type="component" value="Chromosome"/>
</dbReference>
<proteinExistence type="predicted"/>
<dbReference type="Pfam" id="PF15590">
    <property type="entry name" value="Imm27"/>
    <property type="match status" value="1"/>
</dbReference>
<gene>
    <name evidence="1" type="ORF">Mag101_04855</name>
</gene>
<dbReference type="RefSeq" id="WP_077401571.1">
    <property type="nucleotide sequence ID" value="NZ_CP019650.1"/>
</dbReference>
<dbReference type="InterPro" id="IPR028960">
    <property type="entry name" value="Imm27"/>
</dbReference>
<reference evidence="1" key="1">
    <citation type="submission" date="2017-02" db="EMBL/GenBank/DDBJ databases">
        <title>Genome of Microbulbifer agarilyticus GP101.</title>
        <authorList>
            <person name="Jung J."/>
            <person name="Bae S.S."/>
            <person name="Baek K."/>
        </authorList>
    </citation>
    <scope>NUCLEOTIDE SEQUENCE [LARGE SCALE GENOMIC DNA]</scope>
    <source>
        <strain evidence="1">GP101</strain>
    </source>
</reference>
<sequence>MKQIKGNRVKEYLEANCVELATDESGWESLYQDKSTKELWIRTFPDSHLHGGGLPLLTLLSESEAKAKFKTL</sequence>
<keyword evidence="2" id="KW-1185">Reference proteome</keyword>
<dbReference type="OrthoDB" id="5402191at2"/>